<dbReference type="AlphaFoldDB" id="A0A5B1M323"/>
<gene>
    <name evidence="2" type="ORF">F0U47_14310</name>
</gene>
<feature type="signal peptide" evidence="1">
    <location>
        <begin position="1"/>
        <end position="26"/>
    </location>
</feature>
<dbReference type="Gene3D" id="2.130.10.10">
    <property type="entry name" value="YVTN repeat-like/Quinoprotein amine dehydrogenase"/>
    <property type="match status" value="1"/>
</dbReference>
<dbReference type="InterPro" id="IPR015943">
    <property type="entry name" value="WD40/YVTN_repeat-like_dom_sf"/>
</dbReference>
<proteinExistence type="predicted"/>
<reference evidence="2 3" key="2">
    <citation type="submission" date="2019-09" db="EMBL/GenBank/DDBJ databases">
        <authorList>
            <person name="Jin C."/>
        </authorList>
    </citation>
    <scope>NUCLEOTIDE SEQUENCE [LARGE SCALE GENOMIC DNA]</scope>
    <source>
        <strain evidence="2 3">BN140041</strain>
    </source>
</reference>
<keyword evidence="1" id="KW-0732">Signal</keyword>
<dbReference type="Proteomes" id="UP000324351">
    <property type="component" value="Unassembled WGS sequence"/>
</dbReference>
<dbReference type="SUPFAM" id="SSF101898">
    <property type="entry name" value="NHL repeat"/>
    <property type="match status" value="1"/>
</dbReference>
<keyword evidence="3" id="KW-1185">Reference proteome</keyword>
<reference evidence="2 3" key="1">
    <citation type="submission" date="2019-09" db="EMBL/GenBank/DDBJ databases">
        <title>Nocardioides panacisoli sp. nov., isolated from the soil of a ginseng field.</title>
        <authorList>
            <person name="Cho C."/>
        </authorList>
    </citation>
    <scope>NUCLEOTIDE SEQUENCE [LARGE SCALE GENOMIC DNA]</scope>
    <source>
        <strain evidence="2 3">BN140041</strain>
    </source>
</reference>
<evidence type="ECO:0000313" key="2">
    <source>
        <dbReference type="EMBL" id="KAA1426559.1"/>
    </source>
</evidence>
<evidence type="ECO:0000256" key="1">
    <source>
        <dbReference type="SAM" id="SignalP"/>
    </source>
</evidence>
<sequence>MTVRRTTLAALLGAILGSLLVVLAPAGGSGTVADERERWHTEVLAKVQAPGYPANVVVHPNGRVYAGTFSNPRGDTVPSIVREWSRRGDLLRSWEVPGQDLEASHGVQVANVDARGRLVVLEKSTGKVMRLDLESGRWSTYSRLRDLPACAPGQPGEGCTPNLHDAGPIPNYAAWGPDGALYLTDYGQAVLWRVPPGGGRARVWLADRRLDGIELGTAGLALGPGRRALFVMQQTSLGLGDPAVAQGKLYRVPLRGERTLTKLWQSRPMDLPDGFSFARSGRVYVANAGSNQLVVLDEDFTEVERVPALPLAGDNGSAVPYDTPSNVTFAGRSVLVANQSFFGTTDHHAILDVHVGERGVPVFVPRGAGVRR</sequence>
<comment type="caution">
    <text evidence="2">The sequence shown here is derived from an EMBL/GenBank/DDBJ whole genome shotgun (WGS) entry which is preliminary data.</text>
</comment>
<organism evidence="2 3">
    <name type="scientific">Nocardioides antri</name>
    <dbReference type="NCBI Taxonomy" id="2607659"/>
    <lineage>
        <taxon>Bacteria</taxon>
        <taxon>Bacillati</taxon>
        <taxon>Actinomycetota</taxon>
        <taxon>Actinomycetes</taxon>
        <taxon>Propionibacteriales</taxon>
        <taxon>Nocardioidaceae</taxon>
        <taxon>Nocardioides</taxon>
    </lineage>
</organism>
<evidence type="ECO:0008006" key="4">
    <source>
        <dbReference type="Google" id="ProtNLM"/>
    </source>
</evidence>
<protein>
    <recommendedName>
        <fullName evidence="4">SMP-30/Gluconolactonase/LRE-like region domain-containing protein</fullName>
    </recommendedName>
</protein>
<feature type="chain" id="PRO_5023139488" description="SMP-30/Gluconolactonase/LRE-like region domain-containing protein" evidence="1">
    <location>
        <begin position="27"/>
        <end position="372"/>
    </location>
</feature>
<accession>A0A5B1M323</accession>
<dbReference type="RefSeq" id="WP_149751141.1">
    <property type="nucleotide sequence ID" value="NZ_VUJW01000008.1"/>
</dbReference>
<evidence type="ECO:0000313" key="3">
    <source>
        <dbReference type="Proteomes" id="UP000324351"/>
    </source>
</evidence>
<dbReference type="EMBL" id="VUJW01000008">
    <property type="protein sequence ID" value="KAA1426559.1"/>
    <property type="molecule type" value="Genomic_DNA"/>
</dbReference>
<name>A0A5B1M323_9ACTN</name>